<reference evidence="9" key="1">
    <citation type="submission" date="2017-04" db="EMBL/GenBank/DDBJ databases">
        <authorList>
            <person name="Varghese N."/>
            <person name="Submissions S."/>
        </authorList>
    </citation>
    <scope>NUCLEOTIDE SEQUENCE [LARGE SCALE GENOMIC DNA]</scope>
    <source>
        <strain evidence="9">DSM 23072</strain>
    </source>
</reference>
<evidence type="ECO:0000256" key="1">
    <source>
        <dbReference type="ARBA" id="ARBA00004418"/>
    </source>
</evidence>
<keyword evidence="6 7" id="KW-0732">Signal</keyword>
<dbReference type="STRING" id="1122938.SAMN05660772_00510"/>
<feature type="chain" id="PRO_5013366036" description="sn-glycerol-3-phosphate-binding periplasmic protein UgpB" evidence="7">
    <location>
        <begin position="23"/>
        <end position="435"/>
    </location>
</feature>
<comment type="similarity">
    <text evidence="2">Belongs to the bacterial solute-binding protein 1 family.</text>
</comment>
<dbReference type="GO" id="GO:0042597">
    <property type="term" value="C:periplasmic space"/>
    <property type="evidence" value="ECO:0007669"/>
    <property type="project" value="UniProtKB-SubCell"/>
</dbReference>
<organism evidence="8 9">
    <name type="scientific">Pasteurella testudinis DSM 23072</name>
    <dbReference type="NCBI Taxonomy" id="1122938"/>
    <lineage>
        <taxon>Bacteria</taxon>
        <taxon>Pseudomonadati</taxon>
        <taxon>Pseudomonadota</taxon>
        <taxon>Gammaproteobacteria</taxon>
        <taxon>Pasteurellales</taxon>
        <taxon>Pasteurellaceae</taxon>
        <taxon>Pasteurella</taxon>
    </lineage>
</organism>
<evidence type="ECO:0000256" key="4">
    <source>
        <dbReference type="ARBA" id="ARBA00017470"/>
    </source>
</evidence>
<dbReference type="AlphaFoldDB" id="A0A1W1UG23"/>
<protein>
    <recommendedName>
        <fullName evidence="4">sn-glycerol-3-phosphate-binding periplasmic protein UgpB</fullName>
    </recommendedName>
</protein>
<dbReference type="PANTHER" id="PTHR43649">
    <property type="entry name" value="ARABINOSE-BINDING PROTEIN-RELATED"/>
    <property type="match status" value="1"/>
</dbReference>
<comment type="subunit">
    <text evidence="3">The complex is composed of two ATP-binding proteins (UgpC), two transmembrane proteins (UgpA and UgpE) and a solute-binding protein (UgpB).</text>
</comment>
<keyword evidence="5" id="KW-0813">Transport</keyword>
<dbReference type="InterPro" id="IPR006059">
    <property type="entry name" value="SBP"/>
</dbReference>
<feature type="signal peptide" evidence="7">
    <location>
        <begin position="1"/>
        <end position="22"/>
    </location>
</feature>
<dbReference type="RefSeq" id="WP_084255841.1">
    <property type="nucleotide sequence ID" value="NZ_FWWV01000002.1"/>
</dbReference>
<evidence type="ECO:0000256" key="7">
    <source>
        <dbReference type="SAM" id="SignalP"/>
    </source>
</evidence>
<gene>
    <name evidence="8" type="ORF">SAMN05660772_00510</name>
</gene>
<evidence type="ECO:0000256" key="5">
    <source>
        <dbReference type="ARBA" id="ARBA00022448"/>
    </source>
</evidence>
<dbReference type="PANTHER" id="PTHR43649:SF31">
    <property type="entry name" value="SN-GLYCEROL-3-PHOSPHATE-BINDING PERIPLASMIC PROTEIN UGPB"/>
    <property type="match status" value="1"/>
</dbReference>
<sequence>MFKKSFLISALATATVSFSASAAAATDITWWHAMGGQLGETVNKIAATYNASQQQCKIDPIYKGSYEELLTAGIAAFRAKQAPNIIQVYEAGSATIINAKGALIPVADLFAESGVAFDKNDYLPGIRNFYADSQGKMIGMPFNSSTVILYFNKAALEKAGVQPPKTWEAFEDVAEKLKQAGYIALSQSHSPWILFENFHSRHNLQLADQNNGFDAPASKLYYNNDDLKMHLGKFKEWKDKGYYGYYGEGWGDNQTPFEKGEVAMWLGSSGSFGGIKAQADFEFGTTYLPYWDSLTKGKEYNTFIGGAALFAFAGKSKEQNACSTDFFKFLSSAEVQGNWHKETGYVPITTAAYEKVKAEGYYQQEPAAETGILQLNLPGGEWTKGYRLGFYPQTREVIRSEVTKLFTGATTVDQALSVIEKDGNQLLSRFAQTVK</sequence>
<evidence type="ECO:0000313" key="9">
    <source>
        <dbReference type="Proteomes" id="UP000192408"/>
    </source>
</evidence>
<evidence type="ECO:0000256" key="3">
    <source>
        <dbReference type="ARBA" id="ARBA00011557"/>
    </source>
</evidence>
<dbReference type="InterPro" id="IPR050490">
    <property type="entry name" value="Bact_solute-bd_prot1"/>
</dbReference>
<name>A0A1W1UG23_9PAST</name>
<evidence type="ECO:0000256" key="2">
    <source>
        <dbReference type="ARBA" id="ARBA00008520"/>
    </source>
</evidence>
<keyword evidence="9" id="KW-1185">Reference proteome</keyword>
<dbReference type="Proteomes" id="UP000192408">
    <property type="component" value="Unassembled WGS sequence"/>
</dbReference>
<proteinExistence type="inferred from homology"/>
<evidence type="ECO:0000313" key="8">
    <source>
        <dbReference type="EMBL" id="SMB79989.1"/>
    </source>
</evidence>
<dbReference type="SUPFAM" id="SSF53850">
    <property type="entry name" value="Periplasmic binding protein-like II"/>
    <property type="match status" value="1"/>
</dbReference>
<comment type="subcellular location">
    <subcellularLocation>
        <location evidence="1">Periplasm</location>
    </subcellularLocation>
</comment>
<dbReference type="EMBL" id="FWWV01000002">
    <property type="protein sequence ID" value="SMB79989.1"/>
    <property type="molecule type" value="Genomic_DNA"/>
</dbReference>
<dbReference type="Pfam" id="PF13416">
    <property type="entry name" value="SBP_bac_8"/>
    <property type="match status" value="1"/>
</dbReference>
<dbReference type="Gene3D" id="3.40.190.10">
    <property type="entry name" value="Periplasmic binding protein-like II"/>
    <property type="match status" value="2"/>
</dbReference>
<accession>A0A1W1UG23</accession>
<evidence type="ECO:0000256" key="6">
    <source>
        <dbReference type="ARBA" id="ARBA00022729"/>
    </source>
</evidence>
<dbReference type="CDD" id="cd14748">
    <property type="entry name" value="PBP2_UgpB"/>
    <property type="match status" value="1"/>
</dbReference>